<dbReference type="Proteomes" id="UP000681722">
    <property type="component" value="Unassembled WGS sequence"/>
</dbReference>
<dbReference type="EMBL" id="CAJNOQ010046342">
    <property type="protein sequence ID" value="CAF1638490.1"/>
    <property type="molecule type" value="Genomic_DNA"/>
</dbReference>
<name>A0A816DHH3_9BILA</name>
<dbReference type="GO" id="GO:0003735">
    <property type="term" value="F:structural constituent of ribosome"/>
    <property type="evidence" value="ECO:0007669"/>
    <property type="project" value="InterPro"/>
</dbReference>
<keyword evidence="5" id="KW-1185">Reference proteome</keyword>
<dbReference type="Proteomes" id="UP000663829">
    <property type="component" value="Unassembled WGS sequence"/>
</dbReference>
<comment type="caution">
    <text evidence="2">The sequence shown here is derived from an EMBL/GenBank/DDBJ whole genome shotgun (WGS) entry which is preliminary data.</text>
</comment>
<dbReference type="EMBL" id="CAJNOK010037856">
    <property type="protein sequence ID" value="CAF1533905.1"/>
    <property type="molecule type" value="Genomic_DNA"/>
</dbReference>
<proteinExistence type="predicted"/>
<dbReference type="InterPro" id="IPR000915">
    <property type="entry name" value="60S_ribosomal_eL6"/>
</dbReference>
<gene>
    <name evidence="2" type="ORF">GPM918_LOCUS44789</name>
    <name evidence="1" type="ORF">OVA965_LOCUS38402</name>
    <name evidence="4" type="ORF">SRO942_LOCUS46828</name>
    <name evidence="3" type="ORF">TMI583_LOCUS39584</name>
</gene>
<dbReference type="AlphaFoldDB" id="A0A816DHH3"/>
<feature type="non-terminal residue" evidence="2">
    <location>
        <position position="1"/>
    </location>
</feature>
<dbReference type="EMBL" id="CAJOBA010060116">
    <property type="protein sequence ID" value="CAF4321184.1"/>
    <property type="molecule type" value="Genomic_DNA"/>
</dbReference>
<organism evidence="2 5">
    <name type="scientific">Didymodactylos carnosus</name>
    <dbReference type="NCBI Taxonomy" id="1234261"/>
    <lineage>
        <taxon>Eukaryota</taxon>
        <taxon>Metazoa</taxon>
        <taxon>Spiralia</taxon>
        <taxon>Gnathifera</taxon>
        <taxon>Rotifera</taxon>
        <taxon>Eurotatoria</taxon>
        <taxon>Bdelloidea</taxon>
        <taxon>Philodinida</taxon>
        <taxon>Philodinidae</taxon>
        <taxon>Didymodactylos</taxon>
    </lineage>
</organism>
<dbReference type="Pfam" id="PF01159">
    <property type="entry name" value="Ribosomal_L6e"/>
    <property type="match status" value="1"/>
</dbReference>
<evidence type="ECO:0000313" key="5">
    <source>
        <dbReference type="Proteomes" id="UP000663829"/>
    </source>
</evidence>
<reference evidence="2" key="1">
    <citation type="submission" date="2021-02" db="EMBL/GenBank/DDBJ databases">
        <authorList>
            <person name="Nowell W R."/>
        </authorList>
    </citation>
    <scope>NUCLEOTIDE SEQUENCE</scope>
</reference>
<dbReference type="GO" id="GO:0006412">
    <property type="term" value="P:translation"/>
    <property type="evidence" value="ECO:0007669"/>
    <property type="project" value="InterPro"/>
</dbReference>
<sequence>KIQLTDERRKIQQEVDEVVIKAVKAHADGRLLRRYLKTGFQLWNKVLPHKLKF</sequence>
<dbReference type="EMBL" id="CAJOBC010114912">
    <property type="protein sequence ID" value="CAF4546939.1"/>
    <property type="molecule type" value="Genomic_DNA"/>
</dbReference>
<dbReference type="Proteomes" id="UP000682733">
    <property type="component" value="Unassembled WGS sequence"/>
</dbReference>
<evidence type="ECO:0000313" key="1">
    <source>
        <dbReference type="EMBL" id="CAF1533905.1"/>
    </source>
</evidence>
<evidence type="ECO:0000313" key="2">
    <source>
        <dbReference type="EMBL" id="CAF1638490.1"/>
    </source>
</evidence>
<protein>
    <submittedName>
        <fullName evidence="2">Uncharacterized protein</fullName>
    </submittedName>
</protein>
<evidence type="ECO:0000313" key="3">
    <source>
        <dbReference type="EMBL" id="CAF4321184.1"/>
    </source>
</evidence>
<dbReference type="OrthoDB" id="2436667at2759"/>
<accession>A0A816DHH3</accession>
<dbReference type="GO" id="GO:0005840">
    <property type="term" value="C:ribosome"/>
    <property type="evidence" value="ECO:0007669"/>
    <property type="project" value="InterPro"/>
</dbReference>
<dbReference type="Proteomes" id="UP000677228">
    <property type="component" value="Unassembled WGS sequence"/>
</dbReference>
<evidence type="ECO:0000313" key="4">
    <source>
        <dbReference type="EMBL" id="CAF4546939.1"/>
    </source>
</evidence>